<evidence type="ECO:0000313" key="2">
    <source>
        <dbReference type="EnsemblPlants" id="AET7Gv20800900.2"/>
    </source>
</evidence>
<organism evidence="2 3">
    <name type="scientific">Aegilops tauschii subsp. strangulata</name>
    <name type="common">Goatgrass</name>
    <dbReference type="NCBI Taxonomy" id="200361"/>
    <lineage>
        <taxon>Eukaryota</taxon>
        <taxon>Viridiplantae</taxon>
        <taxon>Streptophyta</taxon>
        <taxon>Embryophyta</taxon>
        <taxon>Tracheophyta</taxon>
        <taxon>Spermatophyta</taxon>
        <taxon>Magnoliopsida</taxon>
        <taxon>Liliopsida</taxon>
        <taxon>Poales</taxon>
        <taxon>Poaceae</taxon>
        <taxon>BOP clade</taxon>
        <taxon>Pooideae</taxon>
        <taxon>Triticodae</taxon>
        <taxon>Triticeae</taxon>
        <taxon>Triticinae</taxon>
        <taxon>Aegilops</taxon>
    </lineage>
</organism>
<reference evidence="3" key="1">
    <citation type="journal article" date="2014" name="Science">
        <title>Ancient hybridizations among the ancestral genomes of bread wheat.</title>
        <authorList>
            <consortium name="International Wheat Genome Sequencing Consortium,"/>
            <person name="Marcussen T."/>
            <person name="Sandve S.R."/>
            <person name="Heier L."/>
            <person name="Spannagl M."/>
            <person name="Pfeifer M."/>
            <person name="Jakobsen K.S."/>
            <person name="Wulff B.B."/>
            <person name="Steuernagel B."/>
            <person name="Mayer K.F."/>
            <person name="Olsen O.A."/>
        </authorList>
    </citation>
    <scope>NUCLEOTIDE SEQUENCE [LARGE SCALE GENOMIC DNA]</scope>
    <source>
        <strain evidence="3">cv. AL8/78</strain>
    </source>
</reference>
<dbReference type="Proteomes" id="UP000015105">
    <property type="component" value="Chromosome 7D"/>
</dbReference>
<sequence>MLVHADLGILLAVEILDVVCFFNSGLKSTMSPMYVSLYVEFWLQFINWNYGSELNCLNYGWYEFKFKLHIFIWQIKI</sequence>
<feature type="signal peptide" evidence="1">
    <location>
        <begin position="1"/>
        <end position="21"/>
    </location>
</feature>
<reference evidence="2" key="3">
    <citation type="journal article" date="2017" name="Nature">
        <title>Genome sequence of the progenitor of the wheat D genome Aegilops tauschii.</title>
        <authorList>
            <person name="Luo M.C."/>
            <person name="Gu Y.Q."/>
            <person name="Puiu D."/>
            <person name="Wang H."/>
            <person name="Twardziok S.O."/>
            <person name="Deal K.R."/>
            <person name="Huo N."/>
            <person name="Zhu T."/>
            <person name="Wang L."/>
            <person name="Wang Y."/>
            <person name="McGuire P.E."/>
            <person name="Liu S."/>
            <person name="Long H."/>
            <person name="Ramasamy R.K."/>
            <person name="Rodriguez J.C."/>
            <person name="Van S.L."/>
            <person name="Yuan L."/>
            <person name="Wang Z."/>
            <person name="Xia Z."/>
            <person name="Xiao L."/>
            <person name="Anderson O.D."/>
            <person name="Ouyang S."/>
            <person name="Liang Y."/>
            <person name="Zimin A.V."/>
            <person name="Pertea G."/>
            <person name="Qi P."/>
            <person name="Bennetzen J.L."/>
            <person name="Dai X."/>
            <person name="Dawson M.W."/>
            <person name="Muller H.G."/>
            <person name="Kugler K."/>
            <person name="Rivarola-Duarte L."/>
            <person name="Spannagl M."/>
            <person name="Mayer K.F.X."/>
            <person name="Lu F.H."/>
            <person name="Bevan M.W."/>
            <person name="Leroy P."/>
            <person name="Li P."/>
            <person name="You F.M."/>
            <person name="Sun Q."/>
            <person name="Liu Z."/>
            <person name="Lyons E."/>
            <person name="Wicker T."/>
            <person name="Salzberg S.L."/>
            <person name="Devos K.M."/>
            <person name="Dvorak J."/>
        </authorList>
    </citation>
    <scope>NUCLEOTIDE SEQUENCE [LARGE SCALE GENOMIC DNA]</scope>
    <source>
        <strain evidence="2">cv. AL8/78</strain>
    </source>
</reference>
<dbReference type="Gramene" id="AET7Gv20800900.2">
    <property type="protein sequence ID" value="AET7Gv20800900.2"/>
    <property type="gene ID" value="AET7Gv20800900"/>
</dbReference>
<keyword evidence="3" id="KW-1185">Reference proteome</keyword>
<reference evidence="2" key="4">
    <citation type="submission" date="2019-03" db="UniProtKB">
        <authorList>
            <consortium name="EnsemblPlants"/>
        </authorList>
    </citation>
    <scope>IDENTIFICATION</scope>
</reference>
<reference evidence="2" key="5">
    <citation type="journal article" date="2021" name="G3 (Bethesda)">
        <title>Aegilops tauschii genome assembly Aet v5.0 features greater sequence contiguity and improved annotation.</title>
        <authorList>
            <person name="Wang L."/>
            <person name="Zhu T."/>
            <person name="Rodriguez J.C."/>
            <person name="Deal K.R."/>
            <person name="Dubcovsky J."/>
            <person name="McGuire P.E."/>
            <person name="Lux T."/>
            <person name="Spannagl M."/>
            <person name="Mayer K.F.X."/>
            <person name="Baldrich P."/>
            <person name="Meyers B.C."/>
            <person name="Huo N."/>
            <person name="Gu Y.Q."/>
            <person name="Zhou H."/>
            <person name="Devos K.M."/>
            <person name="Bennetzen J.L."/>
            <person name="Unver T."/>
            <person name="Budak H."/>
            <person name="Gulick P.J."/>
            <person name="Galiba G."/>
            <person name="Kalapos B."/>
            <person name="Nelson D.R."/>
            <person name="Li P."/>
            <person name="You F.M."/>
            <person name="Luo M.C."/>
            <person name="Dvorak J."/>
        </authorList>
    </citation>
    <scope>NUCLEOTIDE SEQUENCE [LARGE SCALE GENOMIC DNA]</scope>
    <source>
        <strain evidence="2">cv. AL8/78</strain>
    </source>
</reference>
<accession>A0A453S3B8</accession>
<reference evidence="3" key="2">
    <citation type="journal article" date="2017" name="Nat. Plants">
        <title>The Aegilops tauschii genome reveals multiple impacts of transposons.</title>
        <authorList>
            <person name="Zhao G."/>
            <person name="Zou C."/>
            <person name="Li K."/>
            <person name="Wang K."/>
            <person name="Li T."/>
            <person name="Gao L."/>
            <person name="Zhang X."/>
            <person name="Wang H."/>
            <person name="Yang Z."/>
            <person name="Liu X."/>
            <person name="Jiang W."/>
            <person name="Mao L."/>
            <person name="Kong X."/>
            <person name="Jiao Y."/>
            <person name="Jia J."/>
        </authorList>
    </citation>
    <scope>NUCLEOTIDE SEQUENCE [LARGE SCALE GENOMIC DNA]</scope>
    <source>
        <strain evidence="3">cv. AL8/78</strain>
    </source>
</reference>
<dbReference type="EnsemblPlants" id="AET7Gv20800900.2">
    <property type="protein sequence ID" value="AET7Gv20800900.2"/>
    <property type="gene ID" value="AET7Gv20800900"/>
</dbReference>
<dbReference type="AlphaFoldDB" id="A0A453S3B8"/>
<proteinExistence type="predicted"/>
<keyword evidence="1" id="KW-0732">Signal</keyword>
<evidence type="ECO:0000313" key="3">
    <source>
        <dbReference type="Proteomes" id="UP000015105"/>
    </source>
</evidence>
<protein>
    <submittedName>
        <fullName evidence="2">Uncharacterized protein</fullName>
    </submittedName>
</protein>
<feature type="chain" id="PRO_5018996832" evidence="1">
    <location>
        <begin position="22"/>
        <end position="77"/>
    </location>
</feature>
<evidence type="ECO:0000256" key="1">
    <source>
        <dbReference type="SAM" id="SignalP"/>
    </source>
</evidence>
<name>A0A453S3B8_AEGTS</name>